<name>A0A9Q3BKQ1_9BASI</name>
<dbReference type="AlphaFoldDB" id="A0A9Q3BKQ1"/>
<organism evidence="2 3">
    <name type="scientific">Austropuccinia psidii MF-1</name>
    <dbReference type="NCBI Taxonomy" id="1389203"/>
    <lineage>
        <taxon>Eukaryota</taxon>
        <taxon>Fungi</taxon>
        <taxon>Dikarya</taxon>
        <taxon>Basidiomycota</taxon>
        <taxon>Pucciniomycotina</taxon>
        <taxon>Pucciniomycetes</taxon>
        <taxon>Pucciniales</taxon>
        <taxon>Sphaerophragmiaceae</taxon>
        <taxon>Austropuccinia</taxon>
    </lineage>
</organism>
<proteinExistence type="predicted"/>
<accession>A0A9Q3BKQ1</accession>
<evidence type="ECO:0000256" key="1">
    <source>
        <dbReference type="SAM" id="MobiDB-lite"/>
    </source>
</evidence>
<dbReference type="EMBL" id="AVOT02001411">
    <property type="protein sequence ID" value="MBW0466843.1"/>
    <property type="molecule type" value="Genomic_DNA"/>
</dbReference>
<evidence type="ECO:0000313" key="2">
    <source>
        <dbReference type="EMBL" id="MBW0466843.1"/>
    </source>
</evidence>
<gene>
    <name evidence="2" type="ORF">O181_006558</name>
</gene>
<protein>
    <submittedName>
        <fullName evidence="2">Uncharacterized protein</fullName>
    </submittedName>
</protein>
<feature type="region of interest" description="Disordered" evidence="1">
    <location>
        <begin position="42"/>
        <end position="112"/>
    </location>
</feature>
<feature type="compositionally biased region" description="Acidic residues" evidence="1">
    <location>
        <begin position="84"/>
        <end position="95"/>
    </location>
</feature>
<evidence type="ECO:0000313" key="3">
    <source>
        <dbReference type="Proteomes" id="UP000765509"/>
    </source>
</evidence>
<reference evidence="2" key="1">
    <citation type="submission" date="2021-03" db="EMBL/GenBank/DDBJ databases">
        <title>Draft genome sequence of rust myrtle Austropuccinia psidii MF-1, a brazilian biotype.</title>
        <authorList>
            <person name="Quecine M.C."/>
            <person name="Pachon D.M.R."/>
            <person name="Bonatelli M.L."/>
            <person name="Correr F.H."/>
            <person name="Franceschini L.M."/>
            <person name="Leite T.F."/>
            <person name="Margarido G.R.A."/>
            <person name="Almeida C.A."/>
            <person name="Ferrarezi J.A."/>
            <person name="Labate C.A."/>
        </authorList>
    </citation>
    <scope>NUCLEOTIDE SEQUENCE</scope>
    <source>
        <strain evidence="2">MF-1</strain>
    </source>
</reference>
<feature type="compositionally biased region" description="Basic and acidic residues" evidence="1">
    <location>
        <begin position="102"/>
        <end position="112"/>
    </location>
</feature>
<comment type="caution">
    <text evidence="2">The sequence shown here is derived from an EMBL/GenBank/DDBJ whole genome shotgun (WGS) entry which is preliminary data.</text>
</comment>
<sequence>MRNYNLLTQIPGELENAIKCRCNQSFTLGDIANTLQHVRKRTNIGKSSPYRGNSFKEKQPYRLENEDKPKIADAKNKANSIEQVPEEESPTEDSGSDSMSDAIREPSDVEQDPKEEFLVEYQEETQLEIQDIQLEAGMPQDNANKNLCKHTQNAQTFLGTPTRGMAYIYETATKMTVCVNNAQHPLFLESGAYLLIVAKYHLDNHLPNWEKKLFPTKAMNLKVY</sequence>
<keyword evidence="3" id="KW-1185">Reference proteome</keyword>
<dbReference type="Proteomes" id="UP000765509">
    <property type="component" value="Unassembled WGS sequence"/>
</dbReference>
<feature type="compositionally biased region" description="Basic and acidic residues" evidence="1">
    <location>
        <begin position="54"/>
        <end position="76"/>
    </location>
</feature>